<dbReference type="Gene3D" id="3.40.50.1000">
    <property type="entry name" value="HAD superfamily/HAD-like"/>
    <property type="match status" value="1"/>
</dbReference>
<dbReference type="InterPro" id="IPR041492">
    <property type="entry name" value="HAD_2"/>
</dbReference>
<evidence type="ECO:0000256" key="2">
    <source>
        <dbReference type="ARBA" id="ARBA00006171"/>
    </source>
</evidence>
<reference evidence="7" key="1">
    <citation type="submission" date="2018-05" db="EMBL/GenBank/DDBJ databases">
        <title>Pseudarcicella sp. HME7025 Genome sequencing and assembly.</title>
        <authorList>
            <person name="Kim H."/>
            <person name="Kang H."/>
            <person name="Joh K."/>
        </authorList>
    </citation>
    <scope>NUCLEOTIDE SEQUENCE [LARGE SCALE GENOMIC DNA]</scope>
    <source>
        <strain evidence="7">HME7025</strain>
    </source>
</reference>
<name>A0A2S2DUG4_9BACT</name>
<evidence type="ECO:0000256" key="4">
    <source>
        <dbReference type="ARBA" id="ARBA00022842"/>
    </source>
</evidence>
<dbReference type="GO" id="GO:0046872">
    <property type="term" value="F:metal ion binding"/>
    <property type="evidence" value="ECO:0007669"/>
    <property type="project" value="UniProtKB-KW"/>
</dbReference>
<dbReference type="InterPro" id="IPR036412">
    <property type="entry name" value="HAD-like_sf"/>
</dbReference>
<dbReference type="Gene3D" id="1.10.150.240">
    <property type="entry name" value="Putative phosphatase, domain 2"/>
    <property type="match status" value="1"/>
</dbReference>
<dbReference type="EC" id="3.1.3.18" evidence="6"/>
<proteinExistence type="inferred from homology"/>
<dbReference type="SFLD" id="SFLDG01129">
    <property type="entry name" value="C1.5:_HAD__Beta-PGM__Phosphata"/>
    <property type="match status" value="1"/>
</dbReference>
<comment type="similarity">
    <text evidence="2">Belongs to the HAD-like hydrolase superfamily. CbbY/CbbZ/Gph/YieH family.</text>
</comment>
<dbReference type="InterPro" id="IPR023214">
    <property type="entry name" value="HAD_sf"/>
</dbReference>
<dbReference type="GO" id="GO:0008967">
    <property type="term" value="F:phosphoglycolate phosphatase activity"/>
    <property type="evidence" value="ECO:0007669"/>
    <property type="project" value="UniProtKB-EC"/>
</dbReference>
<sequence>MPVEAVLLDMDGVVVDNLPYHVDAWLLFCEQHGIPLTREVFYQELNGMNSKDTFEWFYGREMSLAEIEHLEEKKEAIYREFYAAHRKAAPGLISFLEGLKQQGIACALATSAGQGNIDFIVDGLGIRHFFQAIVGGAEVKKGKPDPEIYLKAADLLGVTYANCWVVEDSLQGIQAGLSAGMQVVGMTTSHTAAELAHTQIQVPNFEGLLDLIQTK</sequence>
<keyword evidence="7" id="KW-1185">Reference proteome</keyword>
<dbReference type="PANTHER" id="PTHR46193:SF18">
    <property type="entry name" value="HEXITOL PHOSPHATASE B"/>
    <property type="match status" value="1"/>
</dbReference>
<dbReference type="KEGG" id="psez:HME7025_00575"/>
<evidence type="ECO:0000256" key="5">
    <source>
        <dbReference type="ARBA" id="ARBA00023277"/>
    </source>
</evidence>
<keyword evidence="3" id="KW-0479">Metal-binding</keyword>
<evidence type="ECO:0000256" key="3">
    <source>
        <dbReference type="ARBA" id="ARBA00022723"/>
    </source>
</evidence>
<comment type="cofactor">
    <cofactor evidence="1">
        <name>Mg(2+)</name>
        <dbReference type="ChEBI" id="CHEBI:18420"/>
    </cofactor>
</comment>
<dbReference type="InterPro" id="IPR023198">
    <property type="entry name" value="PGP-like_dom2"/>
</dbReference>
<dbReference type="NCBIfam" id="TIGR01509">
    <property type="entry name" value="HAD-SF-IA-v3"/>
    <property type="match status" value="1"/>
</dbReference>
<dbReference type="OrthoDB" id="9797743at2"/>
<keyword evidence="6" id="KW-0378">Hydrolase</keyword>
<dbReference type="EMBL" id="CP029346">
    <property type="protein sequence ID" value="AWL08447.1"/>
    <property type="molecule type" value="Genomic_DNA"/>
</dbReference>
<evidence type="ECO:0000313" key="6">
    <source>
        <dbReference type="EMBL" id="AWL08447.1"/>
    </source>
</evidence>
<dbReference type="PANTHER" id="PTHR46193">
    <property type="entry name" value="6-PHOSPHOGLUCONATE PHOSPHATASE"/>
    <property type="match status" value="1"/>
</dbReference>
<dbReference type="Pfam" id="PF13419">
    <property type="entry name" value="HAD_2"/>
    <property type="match status" value="1"/>
</dbReference>
<dbReference type="AlphaFoldDB" id="A0A2S2DUG4"/>
<dbReference type="SFLD" id="SFLDS00003">
    <property type="entry name" value="Haloacid_Dehalogenase"/>
    <property type="match status" value="1"/>
</dbReference>
<gene>
    <name evidence="6" type="ORF">HME7025_00575</name>
</gene>
<keyword evidence="5" id="KW-0119">Carbohydrate metabolism</keyword>
<dbReference type="SUPFAM" id="SSF56784">
    <property type="entry name" value="HAD-like"/>
    <property type="match status" value="1"/>
</dbReference>
<protein>
    <submittedName>
        <fullName evidence="6">Phosphoglycolate phosphatase</fullName>
        <ecNumber evidence="6">3.1.3.18</ecNumber>
    </submittedName>
</protein>
<dbReference type="InterPro" id="IPR006439">
    <property type="entry name" value="HAD-SF_hydro_IA"/>
</dbReference>
<keyword evidence="4" id="KW-0460">Magnesium</keyword>
<evidence type="ECO:0000313" key="7">
    <source>
        <dbReference type="Proteomes" id="UP000245468"/>
    </source>
</evidence>
<dbReference type="CDD" id="cd07505">
    <property type="entry name" value="HAD_BPGM-like"/>
    <property type="match status" value="1"/>
</dbReference>
<evidence type="ECO:0000256" key="1">
    <source>
        <dbReference type="ARBA" id="ARBA00001946"/>
    </source>
</evidence>
<organism evidence="6 7">
    <name type="scientific">Aquirufa nivalisilvae</name>
    <dbReference type="NCBI Taxonomy" id="2516557"/>
    <lineage>
        <taxon>Bacteria</taxon>
        <taxon>Pseudomonadati</taxon>
        <taxon>Bacteroidota</taxon>
        <taxon>Cytophagia</taxon>
        <taxon>Cytophagales</taxon>
        <taxon>Flectobacillaceae</taxon>
        <taxon>Aquirufa</taxon>
    </lineage>
</organism>
<dbReference type="NCBIfam" id="TIGR01549">
    <property type="entry name" value="HAD-SF-IA-v1"/>
    <property type="match status" value="1"/>
</dbReference>
<dbReference type="Proteomes" id="UP000245468">
    <property type="component" value="Chromosome"/>
</dbReference>
<accession>A0A2S2DUG4</accession>
<dbReference type="RefSeq" id="WP_109322199.1">
    <property type="nucleotide sequence ID" value="NZ_CP029346.1"/>
</dbReference>
<dbReference type="InterPro" id="IPR051600">
    <property type="entry name" value="Beta-PGM-like"/>
</dbReference>
<dbReference type="SFLD" id="SFLDG01135">
    <property type="entry name" value="C1.5.6:_HAD__Beta-PGM__Phospha"/>
    <property type="match status" value="1"/>
</dbReference>